<dbReference type="AlphaFoldDB" id="A0A0D0B6D8"/>
<reference evidence="2" key="2">
    <citation type="submission" date="2015-01" db="EMBL/GenBank/DDBJ databases">
        <title>Evolutionary Origins and Diversification of the Mycorrhizal Mutualists.</title>
        <authorList>
            <consortium name="DOE Joint Genome Institute"/>
            <consortium name="Mycorrhizal Genomics Consortium"/>
            <person name="Kohler A."/>
            <person name="Kuo A."/>
            <person name="Nagy L.G."/>
            <person name="Floudas D."/>
            <person name="Copeland A."/>
            <person name="Barry K.W."/>
            <person name="Cichocki N."/>
            <person name="Veneault-Fourrey C."/>
            <person name="LaButti K."/>
            <person name="Lindquist E.A."/>
            <person name="Lipzen A."/>
            <person name="Lundell T."/>
            <person name="Morin E."/>
            <person name="Murat C."/>
            <person name="Riley R."/>
            <person name="Ohm R."/>
            <person name="Sun H."/>
            <person name="Tunlid A."/>
            <person name="Henrissat B."/>
            <person name="Grigoriev I.V."/>
            <person name="Hibbett D.S."/>
            <person name="Martin F."/>
        </authorList>
    </citation>
    <scope>NUCLEOTIDE SEQUENCE [LARGE SCALE GENOMIC DNA]</scope>
    <source>
        <strain evidence="2">UH-Slu-Lm8-n1</strain>
    </source>
</reference>
<organism evidence="1 2">
    <name type="scientific">Suillus luteus UH-Slu-Lm8-n1</name>
    <dbReference type="NCBI Taxonomy" id="930992"/>
    <lineage>
        <taxon>Eukaryota</taxon>
        <taxon>Fungi</taxon>
        <taxon>Dikarya</taxon>
        <taxon>Basidiomycota</taxon>
        <taxon>Agaricomycotina</taxon>
        <taxon>Agaricomycetes</taxon>
        <taxon>Agaricomycetidae</taxon>
        <taxon>Boletales</taxon>
        <taxon>Suillineae</taxon>
        <taxon>Suillaceae</taxon>
        <taxon>Suillus</taxon>
    </lineage>
</organism>
<accession>A0A0D0B6D8</accession>
<gene>
    <name evidence="1" type="ORF">CY34DRAFT_805440</name>
</gene>
<evidence type="ECO:0000313" key="1">
    <source>
        <dbReference type="EMBL" id="KIK42002.1"/>
    </source>
</evidence>
<dbReference type="EMBL" id="KN835251">
    <property type="protein sequence ID" value="KIK42002.1"/>
    <property type="molecule type" value="Genomic_DNA"/>
</dbReference>
<proteinExistence type="predicted"/>
<reference evidence="1 2" key="1">
    <citation type="submission" date="2014-04" db="EMBL/GenBank/DDBJ databases">
        <authorList>
            <consortium name="DOE Joint Genome Institute"/>
            <person name="Kuo A."/>
            <person name="Ruytinx J."/>
            <person name="Rineau F."/>
            <person name="Colpaert J."/>
            <person name="Kohler A."/>
            <person name="Nagy L.G."/>
            <person name="Floudas D."/>
            <person name="Copeland A."/>
            <person name="Barry K.W."/>
            <person name="Cichocki N."/>
            <person name="Veneault-Fourrey C."/>
            <person name="LaButti K."/>
            <person name="Lindquist E.A."/>
            <person name="Lipzen A."/>
            <person name="Lundell T."/>
            <person name="Morin E."/>
            <person name="Murat C."/>
            <person name="Sun H."/>
            <person name="Tunlid A."/>
            <person name="Henrissat B."/>
            <person name="Grigoriev I.V."/>
            <person name="Hibbett D.S."/>
            <person name="Martin F."/>
            <person name="Nordberg H.P."/>
            <person name="Cantor M.N."/>
            <person name="Hua S.X."/>
        </authorList>
    </citation>
    <scope>NUCLEOTIDE SEQUENCE [LARGE SCALE GENOMIC DNA]</scope>
    <source>
        <strain evidence="1 2">UH-Slu-Lm8-n1</strain>
    </source>
</reference>
<dbReference type="HOGENOM" id="CLU_2905649_0_0_1"/>
<sequence>MHCTGNGISHLVGRLARRPGLLSSGTAFALPAKGTYHDACGYSSNTARRSIAALITVVLGEI</sequence>
<keyword evidence="2" id="KW-1185">Reference proteome</keyword>
<dbReference type="Proteomes" id="UP000054485">
    <property type="component" value="Unassembled WGS sequence"/>
</dbReference>
<evidence type="ECO:0000313" key="2">
    <source>
        <dbReference type="Proteomes" id="UP000054485"/>
    </source>
</evidence>
<name>A0A0D0B6D8_9AGAM</name>
<protein>
    <submittedName>
        <fullName evidence="1">Uncharacterized protein</fullName>
    </submittedName>
</protein>
<dbReference type="InParanoid" id="A0A0D0B6D8"/>